<dbReference type="AlphaFoldDB" id="A0A3N2R4Y1"/>
<evidence type="ECO:0000313" key="3">
    <source>
        <dbReference type="Proteomes" id="UP000268016"/>
    </source>
</evidence>
<dbReference type="InterPro" id="IPR011928">
    <property type="entry name" value="Phage_phiJL001_Gp84"/>
</dbReference>
<dbReference type="NCBIfam" id="TIGR02218">
    <property type="entry name" value="phg_TIGR02218"/>
    <property type="match status" value="1"/>
</dbReference>
<proteinExistence type="predicted"/>
<sequence>MSGPLAVHLATGATTVCRCWRIDRADGVRLGFTDHDRDLIFEDVVFRADTGMTARSLSQSTGLSVDNTEALGILSDAAVTEADIAAGRYDGAEVRSWLVNWARPGERELRFRGTLGEIVRGGGAFHAELRGLAEALNQPVGRAYQPVCDAVLGDAACRFDLTAPGFRLEADVAKVEGAVVSVPDMDRVRGFFRHGRLEVLGGAAAGLSEMVREDGARGGLRHLTLWQALRADLKPGDRVRLTAGCDGQAATCRGKFGNFLNFRGFPHVPGEDWLAAVPRSGEVNDGGRRDG</sequence>
<dbReference type="OrthoDB" id="1633386at2"/>
<organism evidence="2 3">
    <name type="scientific">Histidinibacterium lentulum</name>
    <dbReference type="NCBI Taxonomy" id="2480588"/>
    <lineage>
        <taxon>Bacteria</taxon>
        <taxon>Pseudomonadati</taxon>
        <taxon>Pseudomonadota</taxon>
        <taxon>Alphaproteobacteria</taxon>
        <taxon>Rhodobacterales</taxon>
        <taxon>Paracoccaceae</taxon>
        <taxon>Histidinibacterium</taxon>
    </lineage>
</organism>
<comment type="caution">
    <text evidence="2">The sequence shown here is derived from an EMBL/GenBank/DDBJ whole genome shotgun (WGS) entry which is preliminary data.</text>
</comment>
<dbReference type="Pfam" id="PF09356">
    <property type="entry name" value="Phage_BR0599"/>
    <property type="match status" value="1"/>
</dbReference>
<protein>
    <submittedName>
        <fullName evidence="2">DUF2163 domain-containing protein</fullName>
    </submittedName>
</protein>
<reference evidence="2 3" key="1">
    <citation type="submission" date="2018-10" db="EMBL/GenBank/DDBJ databases">
        <title>Histidinibacterium lentulum gen. nov., sp. nov., a marine bacterium from the culture broth of Picochlorum sp. 122.</title>
        <authorList>
            <person name="Wang G."/>
        </authorList>
    </citation>
    <scope>NUCLEOTIDE SEQUENCE [LARGE SCALE GENOMIC DNA]</scope>
    <source>
        <strain evidence="2 3">B17</strain>
    </source>
</reference>
<evidence type="ECO:0000259" key="1">
    <source>
        <dbReference type="Pfam" id="PF09356"/>
    </source>
</evidence>
<dbReference type="EMBL" id="RDRB01000004">
    <property type="protein sequence ID" value="ROU02406.1"/>
    <property type="molecule type" value="Genomic_DNA"/>
</dbReference>
<accession>A0A3N2R4Y1</accession>
<dbReference type="RefSeq" id="WP_123641923.1">
    <property type="nucleotide sequence ID" value="NZ_ML119084.1"/>
</dbReference>
<dbReference type="Proteomes" id="UP000268016">
    <property type="component" value="Unassembled WGS sequence"/>
</dbReference>
<dbReference type="InterPro" id="IPR018964">
    <property type="entry name" value="Phage_phiJL001_Gp84_C"/>
</dbReference>
<dbReference type="Pfam" id="PF09931">
    <property type="entry name" value="Phage_phiJL001_Gp84_N"/>
    <property type="match status" value="1"/>
</dbReference>
<keyword evidence="3" id="KW-1185">Reference proteome</keyword>
<name>A0A3N2R4Y1_9RHOB</name>
<evidence type="ECO:0000313" key="2">
    <source>
        <dbReference type="EMBL" id="ROU02406.1"/>
    </source>
</evidence>
<gene>
    <name evidence="2" type="ORF">EAT49_08665</name>
</gene>
<feature type="domain" description="Bacteriophage phiJL001 Gp84 C-terminal" evidence="1">
    <location>
        <begin position="190"/>
        <end position="272"/>
    </location>
</feature>